<sequence length="208" mass="24361">MRKHKFVIGEYYHIYNRGVDKRKTIVDEYDLDRFLESMKEFNTTEQIGSIYQLSFAKNKLSAPTAKFEKLVSIITYCVNPNHFHLLVTPLIEKGVEKFMQKIGGYTRYFNEKYKRSGALFQGKFKSKHIKDNRYLLHLSAYINMNNRNPLGASTTKLSKSSLEEYTKNEKGFCNTTMASAQFKDGKEYLQFAIESWKNTLERKKALDI</sequence>
<dbReference type="Gene3D" id="3.30.70.1290">
    <property type="entry name" value="Transposase IS200-like"/>
    <property type="match status" value="1"/>
</dbReference>
<dbReference type="Proteomes" id="UP000177370">
    <property type="component" value="Unassembled WGS sequence"/>
</dbReference>
<name>A0A1F6V6D3_9BACT</name>
<evidence type="ECO:0000313" key="3">
    <source>
        <dbReference type="Proteomes" id="UP000177370"/>
    </source>
</evidence>
<dbReference type="GO" id="GO:0006313">
    <property type="term" value="P:DNA transposition"/>
    <property type="evidence" value="ECO:0007669"/>
    <property type="project" value="InterPro"/>
</dbReference>
<proteinExistence type="predicted"/>
<dbReference type="Pfam" id="PF01797">
    <property type="entry name" value="Y1_Tnp"/>
    <property type="match status" value="1"/>
</dbReference>
<feature type="domain" description="Transposase IS200-like" evidence="1">
    <location>
        <begin position="7"/>
        <end position="145"/>
    </location>
</feature>
<dbReference type="PANTHER" id="PTHR34322">
    <property type="entry name" value="TRANSPOSASE, Y1_TNP DOMAIN-CONTAINING"/>
    <property type="match status" value="1"/>
</dbReference>
<protein>
    <recommendedName>
        <fullName evidence="1">Transposase IS200-like domain-containing protein</fullName>
    </recommendedName>
</protein>
<comment type="caution">
    <text evidence="2">The sequence shown here is derived from an EMBL/GenBank/DDBJ whole genome shotgun (WGS) entry which is preliminary data.</text>
</comment>
<reference evidence="2 3" key="1">
    <citation type="journal article" date="2016" name="Nat. Commun.">
        <title>Thousands of microbial genomes shed light on interconnected biogeochemical processes in an aquifer system.</title>
        <authorList>
            <person name="Anantharaman K."/>
            <person name="Brown C.T."/>
            <person name="Hug L.A."/>
            <person name="Sharon I."/>
            <person name="Castelle C.J."/>
            <person name="Probst A.J."/>
            <person name="Thomas B.C."/>
            <person name="Singh A."/>
            <person name="Wilkins M.J."/>
            <person name="Karaoz U."/>
            <person name="Brodie E.L."/>
            <person name="Williams K.H."/>
            <person name="Hubbard S.S."/>
            <person name="Banfield J.F."/>
        </authorList>
    </citation>
    <scope>NUCLEOTIDE SEQUENCE [LARGE SCALE GENOMIC DNA]</scope>
</reference>
<organism evidence="2 3">
    <name type="scientific">Candidatus Nomurabacteria bacterium RIFCSPHIGHO2_01_FULL_40_24b</name>
    <dbReference type="NCBI Taxonomy" id="1801739"/>
    <lineage>
        <taxon>Bacteria</taxon>
        <taxon>Candidatus Nomuraibacteriota</taxon>
    </lineage>
</organism>
<dbReference type="SMART" id="SM01321">
    <property type="entry name" value="Y1_Tnp"/>
    <property type="match status" value="1"/>
</dbReference>
<evidence type="ECO:0000259" key="1">
    <source>
        <dbReference type="SMART" id="SM01321"/>
    </source>
</evidence>
<gene>
    <name evidence="2" type="ORF">A2647_04290</name>
</gene>
<dbReference type="InterPro" id="IPR002686">
    <property type="entry name" value="Transposase_17"/>
</dbReference>
<evidence type="ECO:0000313" key="2">
    <source>
        <dbReference type="EMBL" id="OGI65142.1"/>
    </source>
</evidence>
<dbReference type="SUPFAM" id="SSF143422">
    <property type="entry name" value="Transposase IS200-like"/>
    <property type="match status" value="1"/>
</dbReference>
<dbReference type="GO" id="GO:0004803">
    <property type="term" value="F:transposase activity"/>
    <property type="evidence" value="ECO:0007669"/>
    <property type="project" value="InterPro"/>
</dbReference>
<dbReference type="GO" id="GO:0003677">
    <property type="term" value="F:DNA binding"/>
    <property type="evidence" value="ECO:0007669"/>
    <property type="project" value="InterPro"/>
</dbReference>
<accession>A0A1F6V6D3</accession>
<dbReference type="EMBL" id="MFTP01000022">
    <property type="protein sequence ID" value="OGI65142.1"/>
    <property type="molecule type" value="Genomic_DNA"/>
</dbReference>
<dbReference type="PANTHER" id="PTHR34322:SF2">
    <property type="entry name" value="TRANSPOSASE IS200-LIKE DOMAIN-CONTAINING PROTEIN"/>
    <property type="match status" value="1"/>
</dbReference>
<dbReference type="InterPro" id="IPR036515">
    <property type="entry name" value="Transposase_17_sf"/>
</dbReference>
<dbReference type="AlphaFoldDB" id="A0A1F6V6D3"/>